<dbReference type="OrthoDB" id="2013972at2759"/>
<dbReference type="EMBL" id="CACTIH010009113">
    <property type="protein sequence ID" value="CAA3024657.1"/>
    <property type="molecule type" value="Genomic_DNA"/>
</dbReference>
<accession>A0A8S0UVR3</accession>
<sequence>MGSDELYTLTACGLPYQTRWLFGNGGLDFGIDQVLGTKPRGTIRIGLDIGGGIGTFAARTKERNVTIITTPMNLDGHFNSFIESWGLIPIHVSISQRLPFFAYTLLLGFNRDIAKIEWYSSALLEKPRT</sequence>
<reference evidence="1 2" key="1">
    <citation type="submission" date="2019-12" db="EMBL/GenBank/DDBJ databases">
        <authorList>
            <person name="Alioto T."/>
            <person name="Alioto T."/>
            <person name="Gomez Garrido J."/>
        </authorList>
    </citation>
    <scope>NUCLEOTIDE SEQUENCE [LARGE SCALE GENOMIC DNA]</scope>
</reference>
<gene>
    <name evidence="1" type="ORF">OLEA9_A075926</name>
</gene>
<evidence type="ECO:0000313" key="2">
    <source>
        <dbReference type="Proteomes" id="UP000594638"/>
    </source>
</evidence>
<dbReference type="AlphaFoldDB" id="A0A8S0UVR3"/>
<keyword evidence="1" id="KW-0808">Transferase</keyword>
<dbReference type="Proteomes" id="UP000594638">
    <property type="component" value="Unassembled WGS sequence"/>
</dbReference>
<dbReference type="Gramene" id="OE9A075926T1">
    <property type="protein sequence ID" value="OE9A075926C1"/>
    <property type="gene ID" value="OE9A075926"/>
</dbReference>
<name>A0A8S0UVR3_OLEEU</name>
<dbReference type="PANTHER" id="PTHR44067">
    <property type="entry name" value="S-ADENOSYL-L-METHIONINE-DEPENDENT METHYLTRANSFERASE SUPERFAMILY PROTEIN-RELATED"/>
    <property type="match status" value="1"/>
</dbReference>
<evidence type="ECO:0000313" key="1">
    <source>
        <dbReference type="EMBL" id="CAA3024657.1"/>
    </source>
</evidence>
<comment type="caution">
    <text evidence="1">The sequence shown here is derived from an EMBL/GenBank/DDBJ whole genome shotgun (WGS) entry which is preliminary data.</text>
</comment>
<dbReference type="InterPro" id="IPR053223">
    <property type="entry name" value="Prob_Methyltransferase"/>
</dbReference>
<protein>
    <submittedName>
        <fullName evidence="1">Methyltransferase type</fullName>
    </submittedName>
</protein>
<dbReference type="PANTHER" id="PTHR44067:SF10">
    <property type="entry name" value="S-ADENOSYL-L-METHIONINE-DEPENDENT METHYLTRANSFERASE SUPERFAMILY PROTEIN"/>
    <property type="match status" value="1"/>
</dbReference>
<keyword evidence="1" id="KW-0489">Methyltransferase</keyword>
<proteinExistence type="predicted"/>
<dbReference type="GO" id="GO:0032259">
    <property type="term" value="P:methylation"/>
    <property type="evidence" value="ECO:0007669"/>
    <property type="project" value="UniProtKB-KW"/>
</dbReference>
<keyword evidence="2" id="KW-1185">Reference proteome</keyword>
<dbReference type="GO" id="GO:0008168">
    <property type="term" value="F:methyltransferase activity"/>
    <property type="evidence" value="ECO:0007669"/>
    <property type="project" value="UniProtKB-KW"/>
</dbReference>
<organism evidence="1 2">
    <name type="scientific">Olea europaea subsp. europaea</name>
    <dbReference type="NCBI Taxonomy" id="158383"/>
    <lineage>
        <taxon>Eukaryota</taxon>
        <taxon>Viridiplantae</taxon>
        <taxon>Streptophyta</taxon>
        <taxon>Embryophyta</taxon>
        <taxon>Tracheophyta</taxon>
        <taxon>Spermatophyta</taxon>
        <taxon>Magnoliopsida</taxon>
        <taxon>eudicotyledons</taxon>
        <taxon>Gunneridae</taxon>
        <taxon>Pentapetalae</taxon>
        <taxon>asterids</taxon>
        <taxon>lamiids</taxon>
        <taxon>Lamiales</taxon>
        <taxon>Oleaceae</taxon>
        <taxon>Oleeae</taxon>
        <taxon>Olea</taxon>
    </lineage>
</organism>